<dbReference type="Pfam" id="PF08245">
    <property type="entry name" value="Mur_ligase_M"/>
    <property type="match status" value="1"/>
</dbReference>
<evidence type="ECO:0000256" key="2">
    <source>
        <dbReference type="ARBA" id="ARBA00022618"/>
    </source>
</evidence>
<evidence type="ECO:0000256" key="3">
    <source>
        <dbReference type="ARBA" id="ARBA00022741"/>
    </source>
</evidence>
<evidence type="ECO:0000256" key="5">
    <source>
        <dbReference type="ARBA" id="ARBA00022960"/>
    </source>
</evidence>
<name>A0ABZ0RK17_9BACT</name>
<keyword evidence="8" id="KW-0961">Cell wall biogenesis/degradation</keyword>
<dbReference type="EMBL" id="CP138858">
    <property type="protein sequence ID" value="WPJ95335.1"/>
    <property type="molecule type" value="Genomic_DNA"/>
</dbReference>
<protein>
    <submittedName>
        <fullName evidence="12">Mur ligase family protein</fullName>
    </submittedName>
</protein>
<dbReference type="InterPro" id="IPR036565">
    <property type="entry name" value="Mur-like_cat_sf"/>
</dbReference>
<dbReference type="PANTHER" id="PTHR43445">
    <property type="entry name" value="UDP-N-ACETYLMURAMATE--L-ALANINE LIGASE-RELATED"/>
    <property type="match status" value="1"/>
</dbReference>
<dbReference type="RefSeq" id="WP_319832225.1">
    <property type="nucleotide sequence ID" value="NZ_CP138858.1"/>
</dbReference>
<evidence type="ECO:0000259" key="10">
    <source>
        <dbReference type="Pfam" id="PF02875"/>
    </source>
</evidence>
<proteinExistence type="predicted"/>
<dbReference type="GO" id="GO:0016874">
    <property type="term" value="F:ligase activity"/>
    <property type="evidence" value="ECO:0007669"/>
    <property type="project" value="UniProtKB-KW"/>
</dbReference>
<evidence type="ECO:0000256" key="7">
    <source>
        <dbReference type="ARBA" id="ARBA00023306"/>
    </source>
</evidence>
<evidence type="ECO:0000259" key="11">
    <source>
        <dbReference type="Pfam" id="PF08245"/>
    </source>
</evidence>
<evidence type="ECO:0000256" key="6">
    <source>
        <dbReference type="ARBA" id="ARBA00022984"/>
    </source>
</evidence>
<dbReference type="Pfam" id="PF01225">
    <property type="entry name" value="Mur_ligase"/>
    <property type="match status" value="1"/>
</dbReference>
<sequence length="470" mass="51326">MRIYFMGICGTAMGNAALLVKEQGHEVLGCDAGVYPPMSDVLANAGIELLEGFDAARLAALKPDTVVVGNAMSRGNPEVEWLLNQSEVAYISLPELFHNTVLPQRRPVVITGTHGKTTTSTLTAYLLERAGARPGWLIGGVPNDLPGGAKLGQGKPFVIEGDEYDSAFFDKRSKFIHYRPQVAVLNNLEFDHADIFRDLEDVQRTFRHFLRIIPSSGFALVNGDDANLADLLPVTWTQVIRVGTAEDNELQIRNFQDAPAGAQFELVWKGALWAQVQWSMHGLFNARNAAMAALAAALASGCEDPFAFDLSALAQFGGVRRRQDLLYTDANWTVLEDFAHHPTAVAGAIEALRAAYPERAMTVCFEPRSNTAATSRFQAEFEVALSQADRVYFGAVHRAERMRPEERLDTAAMAESLSAKGLQAAAFTSNEALFEHLQEQLQSQPGGVIVFLTNGSFDALPRRIAELFGA</sequence>
<keyword evidence="7" id="KW-0131">Cell cycle</keyword>
<dbReference type="InterPro" id="IPR050061">
    <property type="entry name" value="MurCDEF_pg_biosynth"/>
</dbReference>
<dbReference type="InterPro" id="IPR013221">
    <property type="entry name" value="Mur_ligase_cen"/>
</dbReference>
<keyword evidence="13" id="KW-1185">Reference proteome</keyword>
<dbReference type="InterPro" id="IPR000713">
    <property type="entry name" value="Mur_ligase_N"/>
</dbReference>
<evidence type="ECO:0000256" key="4">
    <source>
        <dbReference type="ARBA" id="ARBA00022840"/>
    </source>
</evidence>
<evidence type="ECO:0000313" key="13">
    <source>
        <dbReference type="Proteomes" id="UP001324993"/>
    </source>
</evidence>
<feature type="domain" description="Mur ligase C-terminal" evidence="10">
    <location>
        <begin position="322"/>
        <end position="451"/>
    </location>
</feature>
<evidence type="ECO:0000313" key="12">
    <source>
        <dbReference type="EMBL" id="WPJ95335.1"/>
    </source>
</evidence>
<feature type="domain" description="Mur ligase N-terminal catalytic" evidence="9">
    <location>
        <begin position="2"/>
        <end position="80"/>
    </location>
</feature>
<dbReference type="PANTHER" id="PTHR43445:SF5">
    <property type="entry name" value="UDP-N-ACETYLMURAMATE--L-ALANYL-GAMMA-D-GLUTAMYL-MESO-2,6-DIAMINOHEPTANDIOATE LIGASE"/>
    <property type="match status" value="1"/>
</dbReference>
<keyword evidence="5" id="KW-0133">Cell shape</keyword>
<keyword evidence="2" id="KW-0132">Cell division</keyword>
<dbReference type="InterPro" id="IPR004101">
    <property type="entry name" value="Mur_ligase_C"/>
</dbReference>
<dbReference type="Gene3D" id="3.40.1190.10">
    <property type="entry name" value="Mur-like, catalytic domain"/>
    <property type="match status" value="1"/>
</dbReference>
<keyword evidence="4" id="KW-0067">ATP-binding</keyword>
<dbReference type="SUPFAM" id="SSF51984">
    <property type="entry name" value="MurCD N-terminal domain"/>
    <property type="match status" value="1"/>
</dbReference>
<keyword evidence="6" id="KW-0573">Peptidoglycan synthesis</keyword>
<dbReference type="Proteomes" id="UP001324993">
    <property type="component" value="Chromosome"/>
</dbReference>
<evidence type="ECO:0000259" key="9">
    <source>
        <dbReference type="Pfam" id="PF01225"/>
    </source>
</evidence>
<dbReference type="Pfam" id="PF02875">
    <property type="entry name" value="Mur_ligase_C"/>
    <property type="match status" value="1"/>
</dbReference>
<keyword evidence="1 12" id="KW-0436">Ligase</keyword>
<accession>A0ABZ0RK17</accession>
<organism evidence="12 13">
    <name type="scientific">Coraliomargarita algicola</name>
    <dbReference type="NCBI Taxonomy" id="3092156"/>
    <lineage>
        <taxon>Bacteria</taxon>
        <taxon>Pseudomonadati</taxon>
        <taxon>Verrucomicrobiota</taxon>
        <taxon>Opitutia</taxon>
        <taxon>Puniceicoccales</taxon>
        <taxon>Coraliomargaritaceae</taxon>
        <taxon>Coraliomargarita</taxon>
    </lineage>
</organism>
<dbReference type="InterPro" id="IPR036615">
    <property type="entry name" value="Mur_ligase_C_dom_sf"/>
</dbReference>
<dbReference type="SUPFAM" id="SSF53244">
    <property type="entry name" value="MurD-like peptide ligases, peptide-binding domain"/>
    <property type="match status" value="1"/>
</dbReference>
<evidence type="ECO:0000256" key="8">
    <source>
        <dbReference type="ARBA" id="ARBA00023316"/>
    </source>
</evidence>
<feature type="domain" description="Mur ligase central" evidence="11">
    <location>
        <begin position="110"/>
        <end position="296"/>
    </location>
</feature>
<reference evidence="12 13" key="1">
    <citation type="submission" date="2023-11" db="EMBL/GenBank/DDBJ databases">
        <title>Coraliomargarita sp. nov., isolated from marine algae.</title>
        <authorList>
            <person name="Lee J.K."/>
            <person name="Baek J.H."/>
            <person name="Kim J.M."/>
            <person name="Choi D.G."/>
            <person name="Jeon C.O."/>
        </authorList>
    </citation>
    <scope>NUCLEOTIDE SEQUENCE [LARGE SCALE GENOMIC DNA]</scope>
    <source>
        <strain evidence="12 13">J2-16</strain>
    </source>
</reference>
<gene>
    <name evidence="12" type="ORF">SH580_18095</name>
</gene>
<dbReference type="SUPFAM" id="SSF53623">
    <property type="entry name" value="MurD-like peptide ligases, catalytic domain"/>
    <property type="match status" value="1"/>
</dbReference>
<keyword evidence="3" id="KW-0547">Nucleotide-binding</keyword>
<evidence type="ECO:0000256" key="1">
    <source>
        <dbReference type="ARBA" id="ARBA00022598"/>
    </source>
</evidence>
<dbReference type="Gene3D" id="3.90.190.20">
    <property type="entry name" value="Mur ligase, C-terminal domain"/>
    <property type="match status" value="1"/>
</dbReference>
<dbReference type="Gene3D" id="3.40.50.720">
    <property type="entry name" value="NAD(P)-binding Rossmann-like Domain"/>
    <property type="match status" value="1"/>
</dbReference>